<accession>A0A7J8CHY1</accession>
<evidence type="ECO:0000313" key="2">
    <source>
        <dbReference type="EMBL" id="KAF6410470.1"/>
    </source>
</evidence>
<protein>
    <submittedName>
        <fullName evidence="2">Uncharacterized protein</fullName>
    </submittedName>
</protein>
<dbReference type="Proteomes" id="UP000593571">
    <property type="component" value="Unassembled WGS sequence"/>
</dbReference>
<reference evidence="2 3" key="1">
    <citation type="journal article" date="2020" name="Nature">
        <title>Six reference-quality genomes reveal evolution of bat adaptations.</title>
        <authorList>
            <person name="Jebb D."/>
            <person name="Huang Z."/>
            <person name="Pippel M."/>
            <person name="Hughes G.M."/>
            <person name="Lavrichenko K."/>
            <person name="Devanna P."/>
            <person name="Winkler S."/>
            <person name="Jermiin L.S."/>
            <person name="Skirmuntt E.C."/>
            <person name="Katzourakis A."/>
            <person name="Burkitt-Gray L."/>
            <person name="Ray D.A."/>
            <person name="Sullivan K.A.M."/>
            <person name="Roscito J.G."/>
            <person name="Kirilenko B.M."/>
            <person name="Davalos L.M."/>
            <person name="Corthals A.P."/>
            <person name="Power M.L."/>
            <person name="Jones G."/>
            <person name="Ransome R.D."/>
            <person name="Dechmann D.K.N."/>
            <person name="Locatelli A.G."/>
            <person name="Puechmaille S.J."/>
            <person name="Fedrigo O."/>
            <person name="Jarvis E.D."/>
            <person name="Hiller M."/>
            <person name="Vernes S.C."/>
            <person name="Myers E.W."/>
            <person name="Teeling E.C."/>
        </authorList>
    </citation>
    <scope>NUCLEOTIDE SEQUENCE [LARGE SCALE GENOMIC DNA]</scope>
    <source>
        <strain evidence="2">MRouAeg1</strain>
        <tissue evidence="2">Muscle</tissue>
    </source>
</reference>
<proteinExistence type="predicted"/>
<name>A0A7J8CHY1_ROUAE</name>
<organism evidence="2 3">
    <name type="scientific">Rousettus aegyptiacus</name>
    <name type="common">Egyptian fruit bat</name>
    <name type="synonym">Pteropus aegyptiacus</name>
    <dbReference type="NCBI Taxonomy" id="9407"/>
    <lineage>
        <taxon>Eukaryota</taxon>
        <taxon>Metazoa</taxon>
        <taxon>Chordata</taxon>
        <taxon>Craniata</taxon>
        <taxon>Vertebrata</taxon>
        <taxon>Euteleostomi</taxon>
        <taxon>Mammalia</taxon>
        <taxon>Eutheria</taxon>
        <taxon>Laurasiatheria</taxon>
        <taxon>Chiroptera</taxon>
        <taxon>Yinpterochiroptera</taxon>
        <taxon>Pteropodoidea</taxon>
        <taxon>Pteropodidae</taxon>
        <taxon>Rousettinae</taxon>
        <taxon>Rousettus</taxon>
    </lineage>
</organism>
<feature type="transmembrane region" description="Helical" evidence="1">
    <location>
        <begin position="56"/>
        <end position="76"/>
    </location>
</feature>
<dbReference type="AlphaFoldDB" id="A0A7J8CHY1"/>
<keyword evidence="1" id="KW-0472">Membrane</keyword>
<keyword evidence="3" id="KW-1185">Reference proteome</keyword>
<dbReference type="EMBL" id="JACASE010000014">
    <property type="protein sequence ID" value="KAF6410470.1"/>
    <property type="molecule type" value="Genomic_DNA"/>
</dbReference>
<evidence type="ECO:0000313" key="3">
    <source>
        <dbReference type="Proteomes" id="UP000593571"/>
    </source>
</evidence>
<feature type="transmembrane region" description="Helical" evidence="1">
    <location>
        <begin position="96"/>
        <end position="116"/>
    </location>
</feature>
<keyword evidence="1" id="KW-0812">Transmembrane</keyword>
<gene>
    <name evidence="2" type="ORF">HJG63_009014</name>
</gene>
<sequence>MHFEMYFSERKNSMRSFDQRVGCILDPAPSISTFTLCELQHASFLLVLKEATVSSVSYHCHMLYFLLELPTAMIFLHLACSSSPDSALMLLLERDLLCPASFFFSASLSIILFHFFTCSPL</sequence>
<evidence type="ECO:0000256" key="1">
    <source>
        <dbReference type="SAM" id="Phobius"/>
    </source>
</evidence>
<comment type="caution">
    <text evidence="2">The sequence shown here is derived from an EMBL/GenBank/DDBJ whole genome shotgun (WGS) entry which is preliminary data.</text>
</comment>
<keyword evidence="1" id="KW-1133">Transmembrane helix</keyword>